<reference evidence="2" key="1">
    <citation type="journal article" date="2023" name="Front. Plant Sci.">
        <title>Chromosomal-level genome assembly of Melastoma candidum provides insights into trichome evolution.</title>
        <authorList>
            <person name="Zhong Y."/>
            <person name="Wu W."/>
            <person name="Sun C."/>
            <person name="Zou P."/>
            <person name="Liu Y."/>
            <person name="Dai S."/>
            <person name="Zhou R."/>
        </authorList>
    </citation>
    <scope>NUCLEOTIDE SEQUENCE [LARGE SCALE GENOMIC DNA]</scope>
</reference>
<sequence length="194" mass="22093">MGRRKVVMKRIENNSSRQVTFSKRRGGLIKKARELSILCDVQVALLVFSSRGKLYEFCSGDDSLADIIERYRNQSEEAGTSANPQGVSLSDNVALQSTTELLQLVDRYVEGSGEDDSVNVNDFMQLEERIDAALVQVRRRKTELMMDSVMTLQQQERLLREENELLEEEMATINAEDHPDPGETRRPTTLNLLR</sequence>
<accession>A0ACB9QPE3</accession>
<evidence type="ECO:0000313" key="2">
    <source>
        <dbReference type="Proteomes" id="UP001057402"/>
    </source>
</evidence>
<protein>
    <submittedName>
        <fullName evidence="1">Uncharacterized protein</fullName>
    </submittedName>
</protein>
<comment type="caution">
    <text evidence="1">The sequence shown here is derived from an EMBL/GenBank/DDBJ whole genome shotgun (WGS) entry which is preliminary data.</text>
</comment>
<organism evidence="1 2">
    <name type="scientific">Melastoma candidum</name>
    <dbReference type="NCBI Taxonomy" id="119954"/>
    <lineage>
        <taxon>Eukaryota</taxon>
        <taxon>Viridiplantae</taxon>
        <taxon>Streptophyta</taxon>
        <taxon>Embryophyta</taxon>
        <taxon>Tracheophyta</taxon>
        <taxon>Spermatophyta</taxon>
        <taxon>Magnoliopsida</taxon>
        <taxon>eudicotyledons</taxon>
        <taxon>Gunneridae</taxon>
        <taxon>Pentapetalae</taxon>
        <taxon>rosids</taxon>
        <taxon>malvids</taxon>
        <taxon>Myrtales</taxon>
        <taxon>Melastomataceae</taxon>
        <taxon>Melastomatoideae</taxon>
        <taxon>Melastomateae</taxon>
        <taxon>Melastoma</taxon>
    </lineage>
</organism>
<gene>
    <name evidence="1" type="ORF">MLD38_017056</name>
</gene>
<proteinExistence type="predicted"/>
<evidence type="ECO:0000313" key="1">
    <source>
        <dbReference type="EMBL" id="KAI4368505.1"/>
    </source>
</evidence>
<name>A0ACB9QPE3_9MYRT</name>
<dbReference type="Proteomes" id="UP001057402">
    <property type="component" value="Chromosome 5"/>
</dbReference>
<keyword evidence="2" id="KW-1185">Reference proteome</keyword>
<dbReference type="EMBL" id="CM042884">
    <property type="protein sequence ID" value="KAI4368505.1"/>
    <property type="molecule type" value="Genomic_DNA"/>
</dbReference>